<evidence type="ECO:0000256" key="2">
    <source>
        <dbReference type="ARBA" id="ARBA00022679"/>
    </source>
</evidence>
<protein>
    <submittedName>
        <fullName evidence="4">Pyrimidine-nucleoside phosphorylase</fullName>
    </submittedName>
</protein>
<dbReference type="GO" id="GO:0006206">
    <property type="term" value="P:pyrimidine nucleobase metabolic process"/>
    <property type="evidence" value="ECO:0007669"/>
    <property type="project" value="InterPro"/>
</dbReference>
<evidence type="ECO:0000313" key="6">
    <source>
        <dbReference type="Proteomes" id="UP000214739"/>
    </source>
</evidence>
<dbReference type="EMBL" id="PUFL01000004">
    <property type="protein sequence ID" value="TDG95014.1"/>
    <property type="molecule type" value="Genomic_DNA"/>
</dbReference>
<reference evidence="4 6" key="1">
    <citation type="journal article" date="2017" name="Biosci Microbiota Food Health">
        <title>Genomic characterization reconfirms the taxonomic status of Lactobacillus parakefiri.</title>
        <authorList>
            <person name="Tanizawa Y."/>
            <person name="Kobayashi H."/>
            <person name="Kaminuma E."/>
            <person name="Sakamoto M."/>
            <person name="Ohkuma M."/>
            <person name="Nakamura Y."/>
            <person name="Arita M."/>
            <person name="Tohno M."/>
        </authorList>
    </citation>
    <scope>NUCLEOTIDE SEQUENCE [LARGE SCALE GENOMIC DNA]</scope>
    <source>
        <strain evidence="4 6">JCM 8573</strain>
    </source>
</reference>
<dbReference type="Proteomes" id="UP000214739">
    <property type="component" value="Unassembled WGS sequence"/>
</dbReference>
<proteinExistence type="predicted"/>
<name>A0A224VGI8_9LACO</name>
<dbReference type="GO" id="GO:0004645">
    <property type="term" value="F:1,4-alpha-oligoglucan phosphorylase activity"/>
    <property type="evidence" value="ECO:0007669"/>
    <property type="project" value="InterPro"/>
</dbReference>
<dbReference type="InterPro" id="IPR036320">
    <property type="entry name" value="Glycosyl_Trfase_fam3_N_dom_sf"/>
</dbReference>
<dbReference type="GO" id="GO:0005829">
    <property type="term" value="C:cytosol"/>
    <property type="evidence" value="ECO:0007669"/>
    <property type="project" value="TreeGrafter"/>
</dbReference>
<reference evidence="5 7" key="2">
    <citation type="journal article" date="2019" name="Appl. Microbiol. Biotechnol.">
        <title>Uncovering carbohydrate metabolism through a genotype-phenotype association study of 56 lactic acid bacteria genomes.</title>
        <authorList>
            <person name="Buron-Moles G."/>
            <person name="Chailyan A."/>
            <person name="Dolejs I."/>
            <person name="Forster J."/>
            <person name="Miks M.H."/>
        </authorList>
    </citation>
    <scope>NUCLEOTIDE SEQUENCE [LARGE SCALE GENOMIC DNA]</scope>
    <source>
        <strain evidence="5 7">DSM 10551</strain>
    </source>
</reference>
<keyword evidence="2" id="KW-0808">Transferase</keyword>
<dbReference type="PANTHER" id="PTHR10515:SF0">
    <property type="entry name" value="THYMIDINE PHOSPHORYLASE"/>
    <property type="match status" value="1"/>
</dbReference>
<keyword evidence="7" id="KW-1185">Reference proteome</keyword>
<organism evidence="4 6">
    <name type="scientific">Lentilactobacillus parakefiri</name>
    <dbReference type="NCBI Taxonomy" id="152332"/>
    <lineage>
        <taxon>Bacteria</taxon>
        <taxon>Bacillati</taxon>
        <taxon>Bacillota</taxon>
        <taxon>Bacilli</taxon>
        <taxon>Lactobacillales</taxon>
        <taxon>Lactobacillaceae</taxon>
        <taxon>Lentilactobacillus</taxon>
    </lineage>
</organism>
<evidence type="ECO:0000313" key="5">
    <source>
        <dbReference type="EMBL" id="TDG95014.1"/>
    </source>
</evidence>
<sequence length="49" mass="5543">MRMVDVIHTKRAGKRLTDEQIQFFVDGVASGQIPDYQISALLMAIFFQG</sequence>
<dbReference type="Pfam" id="PF02885">
    <property type="entry name" value="Glycos_trans_3N"/>
    <property type="match status" value="1"/>
</dbReference>
<accession>A0A224VGI8</accession>
<evidence type="ECO:0000256" key="1">
    <source>
        <dbReference type="ARBA" id="ARBA00022676"/>
    </source>
</evidence>
<dbReference type="AlphaFoldDB" id="A0A224VGI8"/>
<keyword evidence="1" id="KW-0328">Glycosyltransferase</keyword>
<dbReference type="EMBL" id="BDGB01000099">
    <property type="protein sequence ID" value="GAW72849.1"/>
    <property type="molecule type" value="Genomic_DNA"/>
</dbReference>
<comment type="caution">
    <text evidence="4">The sequence shown here is derived from an EMBL/GenBank/DDBJ whole genome shotgun (WGS) entry which is preliminary data.</text>
</comment>
<dbReference type="SUPFAM" id="SSF47648">
    <property type="entry name" value="Nucleoside phosphorylase/phosphoribosyltransferase N-terminal domain"/>
    <property type="match status" value="1"/>
</dbReference>
<feature type="domain" description="Glycosyl transferase family 3 N-terminal" evidence="3">
    <location>
        <begin position="5"/>
        <end position="49"/>
    </location>
</feature>
<evidence type="ECO:0000313" key="4">
    <source>
        <dbReference type="EMBL" id="GAW72849.1"/>
    </source>
</evidence>
<dbReference type="GO" id="GO:0009032">
    <property type="term" value="F:thymidine phosphorylase activity"/>
    <property type="evidence" value="ECO:0007669"/>
    <property type="project" value="TreeGrafter"/>
</dbReference>
<evidence type="ECO:0000313" key="7">
    <source>
        <dbReference type="Proteomes" id="UP000294668"/>
    </source>
</evidence>
<evidence type="ECO:0000259" key="3">
    <source>
        <dbReference type="Pfam" id="PF02885"/>
    </source>
</evidence>
<reference evidence="5" key="3">
    <citation type="submission" date="2019-02" db="EMBL/GenBank/DDBJ databases">
        <authorList>
            <person name="Buron G."/>
            <person name="Chaylann A."/>
            <person name="Dolejs I."/>
            <person name="Forster J."/>
            <person name="Miks M.H."/>
        </authorList>
    </citation>
    <scope>NUCLEOTIDE SEQUENCE</scope>
    <source>
        <strain evidence="5">DSM 10551</strain>
    </source>
</reference>
<dbReference type="PANTHER" id="PTHR10515">
    <property type="entry name" value="THYMIDINE PHOSPHORYLASE"/>
    <property type="match status" value="1"/>
</dbReference>
<dbReference type="Gene3D" id="1.20.970.10">
    <property type="entry name" value="Transferase, Pyrimidine Nucleoside Phosphorylase, Chain C"/>
    <property type="match status" value="1"/>
</dbReference>
<dbReference type="InterPro" id="IPR017459">
    <property type="entry name" value="Glycosyl_Trfase_fam3_N_dom"/>
</dbReference>
<dbReference type="Proteomes" id="UP000294668">
    <property type="component" value="Unassembled WGS sequence"/>
</dbReference>
<dbReference type="InterPro" id="IPR000053">
    <property type="entry name" value="Thymidine/pyrmidine_PPase"/>
</dbReference>
<gene>
    <name evidence="4" type="primary">deoA_1</name>
    <name evidence="5" type="ORF">C5L28_002668</name>
    <name evidence="4" type="ORF">LPKJCM_01980</name>
</gene>